<keyword evidence="6" id="KW-0863">Zinc-finger</keyword>
<evidence type="ECO:0000256" key="5">
    <source>
        <dbReference type="ARBA" id="ARBA00022737"/>
    </source>
</evidence>
<keyword evidence="7" id="KW-0833">Ubl conjugation pathway</keyword>
<evidence type="ECO:0000256" key="1">
    <source>
        <dbReference type="ARBA" id="ARBA00001798"/>
    </source>
</evidence>
<dbReference type="GO" id="GO:0016567">
    <property type="term" value="P:protein ubiquitination"/>
    <property type="evidence" value="ECO:0007669"/>
    <property type="project" value="InterPro"/>
</dbReference>
<keyword evidence="5" id="KW-0677">Repeat</keyword>
<dbReference type="SMART" id="SM00647">
    <property type="entry name" value="IBR"/>
    <property type="match status" value="2"/>
</dbReference>
<dbReference type="GO" id="GO:0008270">
    <property type="term" value="F:zinc ion binding"/>
    <property type="evidence" value="ECO:0007669"/>
    <property type="project" value="UniProtKB-KW"/>
</dbReference>
<evidence type="ECO:0000259" key="9">
    <source>
        <dbReference type="PROSITE" id="PS51873"/>
    </source>
</evidence>
<evidence type="ECO:0000256" key="6">
    <source>
        <dbReference type="ARBA" id="ARBA00022771"/>
    </source>
</evidence>
<dbReference type="EMBL" id="KZ678134">
    <property type="protein sequence ID" value="PSN67710.1"/>
    <property type="molecule type" value="Genomic_DNA"/>
</dbReference>
<accession>A0A2T2NQP5</accession>
<evidence type="ECO:0000313" key="11">
    <source>
        <dbReference type="Proteomes" id="UP000240883"/>
    </source>
</evidence>
<dbReference type="SUPFAM" id="SSF57850">
    <property type="entry name" value="RING/U-box"/>
    <property type="match status" value="1"/>
</dbReference>
<feature type="domain" description="RING-type" evidence="9">
    <location>
        <begin position="1"/>
        <end position="186"/>
    </location>
</feature>
<dbReference type="CDD" id="cd20335">
    <property type="entry name" value="BRcat_RBR"/>
    <property type="match status" value="1"/>
</dbReference>
<dbReference type="EC" id="2.3.2.31" evidence="2"/>
<dbReference type="Gene3D" id="1.20.120.1750">
    <property type="match status" value="1"/>
</dbReference>
<keyword evidence="11" id="KW-1185">Reference proteome</keyword>
<evidence type="ECO:0000256" key="7">
    <source>
        <dbReference type="ARBA" id="ARBA00022786"/>
    </source>
</evidence>
<keyword evidence="3" id="KW-0808">Transferase</keyword>
<organism evidence="10 11">
    <name type="scientific">Corynespora cassiicola Philippines</name>
    <dbReference type="NCBI Taxonomy" id="1448308"/>
    <lineage>
        <taxon>Eukaryota</taxon>
        <taxon>Fungi</taxon>
        <taxon>Dikarya</taxon>
        <taxon>Ascomycota</taxon>
        <taxon>Pezizomycotina</taxon>
        <taxon>Dothideomycetes</taxon>
        <taxon>Pleosporomycetidae</taxon>
        <taxon>Pleosporales</taxon>
        <taxon>Corynesporascaceae</taxon>
        <taxon>Corynespora</taxon>
    </lineage>
</organism>
<evidence type="ECO:0000256" key="2">
    <source>
        <dbReference type="ARBA" id="ARBA00012251"/>
    </source>
</evidence>
<protein>
    <recommendedName>
        <fullName evidence="2">RBR-type E3 ubiquitin transferase</fullName>
        <ecNumber evidence="2">2.3.2.31</ecNumber>
    </recommendedName>
</protein>
<dbReference type="Proteomes" id="UP000240883">
    <property type="component" value="Unassembled WGS sequence"/>
</dbReference>
<keyword evidence="4" id="KW-0479">Metal-binding</keyword>
<dbReference type="GO" id="GO:0061630">
    <property type="term" value="F:ubiquitin protein ligase activity"/>
    <property type="evidence" value="ECO:0007669"/>
    <property type="project" value="UniProtKB-EC"/>
</dbReference>
<proteinExistence type="predicted"/>
<dbReference type="PROSITE" id="PS51873">
    <property type="entry name" value="TRIAD"/>
    <property type="match status" value="1"/>
</dbReference>
<dbReference type="CDD" id="cd22584">
    <property type="entry name" value="Rcat_RBR_unk"/>
    <property type="match status" value="1"/>
</dbReference>
<evidence type="ECO:0000256" key="4">
    <source>
        <dbReference type="ARBA" id="ARBA00022723"/>
    </source>
</evidence>
<feature type="non-terminal residue" evidence="10">
    <location>
        <position position="1"/>
    </location>
</feature>
<reference evidence="10 11" key="1">
    <citation type="journal article" date="2018" name="Front. Microbiol.">
        <title>Genome-Wide Analysis of Corynespora cassiicola Leaf Fall Disease Putative Effectors.</title>
        <authorList>
            <person name="Lopez D."/>
            <person name="Ribeiro S."/>
            <person name="Label P."/>
            <person name="Fumanal B."/>
            <person name="Venisse J.S."/>
            <person name="Kohler A."/>
            <person name="de Oliveira R.R."/>
            <person name="Labutti K."/>
            <person name="Lipzen A."/>
            <person name="Lail K."/>
            <person name="Bauer D."/>
            <person name="Ohm R.A."/>
            <person name="Barry K.W."/>
            <person name="Spatafora J."/>
            <person name="Grigoriev I.V."/>
            <person name="Martin F.M."/>
            <person name="Pujade-Renaud V."/>
        </authorList>
    </citation>
    <scope>NUCLEOTIDE SEQUENCE [LARGE SCALE GENOMIC DNA]</scope>
    <source>
        <strain evidence="10 11">Philippines</strain>
    </source>
</reference>
<feature type="non-terminal residue" evidence="10">
    <location>
        <position position="186"/>
    </location>
</feature>
<dbReference type="InterPro" id="IPR002867">
    <property type="entry name" value="IBR_dom"/>
</dbReference>
<dbReference type="AlphaFoldDB" id="A0A2T2NQP5"/>
<comment type="catalytic activity">
    <reaction evidence="1">
        <text>[E2 ubiquitin-conjugating enzyme]-S-ubiquitinyl-L-cysteine + [acceptor protein]-L-lysine = [E2 ubiquitin-conjugating enzyme]-L-cysteine + [acceptor protein]-N(6)-ubiquitinyl-L-lysine.</text>
        <dbReference type="EC" id="2.3.2.31"/>
    </reaction>
</comment>
<evidence type="ECO:0000256" key="3">
    <source>
        <dbReference type="ARBA" id="ARBA00022679"/>
    </source>
</evidence>
<dbReference type="InterPro" id="IPR044066">
    <property type="entry name" value="TRIAD_supradom"/>
</dbReference>
<gene>
    <name evidence="10" type="ORF">BS50DRAFT_457483</name>
</gene>
<dbReference type="OrthoDB" id="9977870at2759"/>
<dbReference type="PANTHER" id="PTHR11685">
    <property type="entry name" value="RBR FAMILY RING FINGER AND IBR DOMAIN-CONTAINING"/>
    <property type="match status" value="1"/>
</dbReference>
<sequence>CSACMEIVPTTNTLQLQYKPEPHTYCRTCLTVLFENAITDTSLFPPKCCRLPIPLESCRALLSSSLLKEFDLKVEELASPNPTYCSNLECGQFIRLKDIRANVGKCRFCEETTCVSCKSAEHEGLLCPSDPHVQLLMDVAKRSKWQECSRCKNLVELVQGCYHMVCRCKHKFCYLCGAQWKSCTCP</sequence>
<evidence type="ECO:0000256" key="8">
    <source>
        <dbReference type="ARBA" id="ARBA00022833"/>
    </source>
</evidence>
<dbReference type="Pfam" id="PF01485">
    <property type="entry name" value="IBR"/>
    <property type="match status" value="2"/>
</dbReference>
<name>A0A2T2NQP5_CORCC</name>
<keyword evidence="8" id="KW-0862">Zinc</keyword>
<dbReference type="InterPro" id="IPR031127">
    <property type="entry name" value="E3_UB_ligase_RBR"/>
</dbReference>
<dbReference type="STRING" id="1448308.A0A2T2NQP5"/>
<evidence type="ECO:0000313" key="10">
    <source>
        <dbReference type="EMBL" id="PSN67710.1"/>
    </source>
</evidence>